<reference evidence="1 2" key="1">
    <citation type="submission" date="2018-02" db="EMBL/GenBank/DDBJ databases">
        <title>Draft genome sequence of bacterial isolates from marine environment.</title>
        <authorList>
            <person name="Singh S.K."/>
            <person name="Hill R."/>
            <person name="Major S."/>
            <person name="Cai H."/>
            <person name="Li Y."/>
        </authorList>
    </citation>
    <scope>NUCLEOTIDE SEQUENCE [LARGE SCALE GENOMIC DNA]</scope>
    <source>
        <strain evidence="1 2">IMET F</strain>
    </source>
</reference>
<dbReference type="Proteomes" id="UP000238565">
    <property type="component" value="Unassembled WGS sequence"/>
</dbReference>
<sequence length="219" mass="24644">MSRNYAIVDGVNKTVQFSIDDACSSISYDARKNGQHVPLEKSTISVDLVRKGKTDVSLYSDTFSNLRKIVSSIFDKQISKLIPISFQNQQGIDLALNDQVSVKVTIKFHADESVDSFQYEMNKLGKSKGDKINTLPFTFKKVEVDTVKEVDTEYYKDVVVIDKANLVSLASETPKDGDIFLTREFIDSEFETFVHLQTGLNQTVEVKSNGVTNVYLVQY</sequence>
<gene>
    <name evidence="1" type="ORF">C3729_10410</name>
</gene>
<evidence type="ECO:0000313" key="2">
    <source>
        <dbReference type="Proteomes" id="UP000238565"/>
    </source>
</evidence>
<comment type="caution">
    <text evidence="1">The sequence shown here is derived from an EMBL/GenBank/DDBJ whole genome shotgun (WGS) entry which is preliminary data.</text>
</comment>
<protein>
    <submittedName>
        <fullName evidence="1">Uncharacterized protein</fullName>
    </submittedName>
</protein>
<proteinExistence type="predicted"/>
<accession>A0A2S7I3A5</accession>
<dbReference type="EMBL" id="PTPZ01000006">
    <property type="protein sequence ID" value="PPZ91076.1"/>
    <property type="molecule type" value="Genomic_DNA"/>
</dbReference>
<dbReference type="AlphaFoldDB" id="A0A2S7I3A5"/>
<dbReference type="RefSeq" id="WP_104794080.1">
    <property type="nucleotide sequence ID" value="NZ_PTPZ01000006.1"/>
</dbReference>
<name>A0A2S7I3A5_9FLAO</name>
<evidence type="ECO:0000313" key="1">
    <source>
        <dbReference type="EMBL" id="PPZ91076.1"/>
    </source>
</evidence>
<organism evidence="1 2">
    <name type="scientific">Cloacibacterium normanense</name>
    <dbReference type="NCBI Taxonomy" id="237258"/>
    <lineage>
        <taxon>Bacteria</taxon>
        <taxon>Pseudomonadati</taxon>
        <taxon>Bacteroidota</taxon>
        <taxon>Flavobacteriia</taxon>
        <taxon>Flavobacteriales</taxon>
        <taxon>Weeksellaceae</taxon>
    </lineage>
</organism>